<dbReference type="VEuPathDB" id="FungiDB:UMAG_04892"/>
<accession>A0A0D1DRQ4</accession>
<organism evidence="1 2">
    <name type="scientific">Mycosarcoma maydis</name>
    <name type="common">Corn smut fungus</name>
    <name type="synonym">Ustilago maydis</name>
    <dbReference type="NCBI Taxonomy" id="5270"/>
    <lineage>
        <taxon>Eukaryota</taxon>
        <taxon>Fungi</taxon>
        <taxon>Dikarya</taxon>
        <taxon>Basidiomycota</taxon>
        <taxon>Ustilaginomycotina</taxon>
        <taxon>Ustilaginomycetes</taxon>
        <taxon>Ustilaginales</taxon>
        <taxon>Ustilaginaceae</taxon>
        <taxon>Mycosarcoma</taxon>
    </lineage>
</organism>
<name>A0A0D1DRQ4_MYCMD</name>
<evidence type="ECO:0000313" key="2">
    <source>
        <dbReference type="Proteomes" id="UP000000561"/>
    </source>
</evidence>
<protein>
    <submittedName>
        <fullName evidence="1">Uncharacterized protein</fullName>
    </submittedName>
</protein>
<gene>
    <name evidence="1" type="ORF">UMAG_04892</name>
</gene>
<sequence>MSAHTPTATDSQSWLSQSDLLHLLSTMTPNIEASPLVASTSSLPMHLAENSFDTIAPSIASDTSTPSGDNDILSQYWHPCTQEETIGGCLNAFQFPASYRDLVYRWEEAGSPPLRSLRVPLGLRIEASAPLANSHEIPDLHTITELQERAVIGATEDYFRQGCMPRRSQLFVDFASYLDIYTSLHVELMAMKEEWTVQQQASAYQTTWRRLLDAFDSDRSKCTLREPHECLHHLLWGEVSAWPVAEIIRCFKAYKMQSPSTRSHLSTSAPTSPLFNGHSRSAFVQAWAEGIDMSPTPPLSSCSSTSSTSSKRIKAFGLSPVMHQSSSTHSSPVNIPPTSAPCRAISPPSTLPDVKPWPESTTILQSLQDVTVGPSCLAGLQQATYRRHSRSSSYPESTQLWQLQSGFPSSQSDGLLTTPAAGSPQSDDASLLLTRYPGDLQTLHNQLPTADAIDKGHHQSLPAALVRQHHSLLLQDAAVQLDMAAQLLSAKASRLRNCSTDQEQWHSFQGETLYSPAMRRPHAVHSAI</sequence>
<dbReference type="OrthoDB" id="10417400at2759"/>
<proteinExistence type="predicted"/>
<reference evidence="1 2" key="1">
    <citation type="journal article" date="2006" name="Nature">
        <title>Insights from the genome of the biotrophic fungal plant pathogen Ustilago maydis.</title>
        <authorList>
            <person name="Kamper J."/>
            <person name="Kahmann R."/>
            <person name="Bolker M."/>
            <person name="Ma L.J."/>
            <person name="Brefort T."/>
            <person name="Saville B.J."/>
            <person name="Banuett F."/>
            <person name="Kronstad J.W."/>
            <person name="Gold S.E."/>
            <person name="Muller O."/>
            <person name="Perlin M.H."/>
            <person name="Wosten H.A."/>
            <person name="de Vries R."/>
            <person name="Ruiz-Herrera J."/>
            <person name="Reynaga-Pena C.G."/>
            <person name="Snetselaar K."/>
            <person name="McCann M."/>
            <person name="Perez-Martin J."/>
            <person name="Feldbrugge M."/>
            <person name="Basse C.W."/>
            <person name="Steinberg G."/>
            <person name="Ibeas J.I."/>
            <person name="Holloman W."/>
            <person name="Guzman P."/>
            <person name="Farman M."/>
            <person name="Stajich J.E."/>
            <person name="Sentandreu R."/>
            <person name="Gonzalez-Prieto J.M."/>
            <person name="Kennell J.C."/>
            <person name="Molina L."/>
            <person name="Schirawski J."/>
            <person name="Mendoza-Mendoza A."/>
            <person name="Greilinger D."/>
            <person name="Munch K."/>
            <person name="Rossel N."/>
            <person name="Scherer M."/>
            <person name="Vranes M."/>
            <person name="Ladendorf O."/>
            <person name="Vincon V."/>
            <person name="Fuchs U."/>
            <person name="Sandrock B."/>
            <person name="Meng S."/>
            <person name="Ho E.C."/>
            <person name="Cahill M.J."/>
            <person name="Boyce K.J."/>
            <person name="Klose J."/>
            <person name="Klosterman S.J."/>
            <person name="Deelstra H.J."/>
            <person name="Ortiz-Castellanos L."/>
            <person name="Li W."/>
            <person name="Sanchez-Alonso P."/>
            <person name="Schreier P.H."/>
            <person name="Hauser-Hahn I."/>
            <person name="Vaupel M."/>
            <person name="Koopmann E."/>
            <person name="Friedrich G."/>
            <person name="Voss H."/>
            <person name="Schluter T."/>
            <person name="Margolis J."/>
            <person name="Platt D."/>
            <person name="Swimmer C."/>
            <person name="Gnirke A."/>
            <person name="Chen F."/>
            <person name="Vysotskaia V."/>
            <person name="Mannhaupt G."/>
            <person name="Guldener U."/>
            <person name="Munsterkotter M."/>
            <person name="Haase D."/>
            <person name="Oesterheld M."/>
            <person name="Mewes H.W."/>
            <person name="Mauceli E.W."/>
            <person name="DeCaprio D."/>
            <person name="Wade C.M."/>
            <person name="Butler J."/>
            <person name="Young S."/>
            <person name="Jaffe D.B."/>
            <person name="Calvo S."/>
            <person name="Nusbaum C."/>
            <person name="Galagan J."/>
            <person name="Birren B.W."/>
        </authorList>
    </citation>
    <scope>NUCLEOTIDE SEQUENCE [LARGE SCALE GENOMIC DNA]</scope>
    <source>
        <strain evidence="2">DSM 14603 / FGSC 9021 / UM521</strain>
    </source>
</reference>
<dbReference type="GeneID" id="23564929"/>
<dbReference type="EMBL" id="CM003154">
    <property type="protein sequence ID" value="KIS67019.1"/>
    <property type="molecule type" value="Genomic_DNA"/>
</dbReference>
<dbReference type="KEGG" id="uma:UMAG_04892"/>
<dbReference type="InParanoid" id="A0A0D1DRQ4"/>
<evidence type="ECO:0000313" key="1">
    <source>
        <dbReference type="EMBL" id="KIS67019.1"/>
    </source>
</evidence>
<keyword evidence="2" id="KW-1185">Reference proteome</keyword>
<dbReference type="Proteomes" id="UP000000561">
    <property type="component" value="Chromosome 15"/>
</dbReference>
<dbReference type="AlphaFoldDB" id="A0A0D1DRQ4"/>
<dbReference type="RefSeq" id="XP_011391218.1">
    <property type="nucleotide sequence ID" value="XM_011392916.1"/>
</dbReference>